<dbReference type="InterPro" id="IPR013607">
    <property type="entry name" value="Phospholipase_A2-like"/>
</dbReference>
<evidence type="ECO:0000259" key="2">
    <source>
        <dbReference type="Pfam" id="PF08398"/>
    </source>
</evidence>
<keyword evidence="1" id="KW-0175">Coiled coil</keyword>
<evidence type="ECO:0000313" key="3">
    <source>
        <dbReference type="EMBL" id="AUH25524.1"/>
    </source>
</evidence>
<dbReference type="GO" id="GO:0006644">
    <property type="term" value="P:phospholipid metabolic process"/>
    <property type="evidence" value="ECO:0007669"/>
    <property type="project" value="InterPro"/>
</dbReference>
<dbReference type="GO" id="GO:0050482">
    <property type="term" value="P:arachidonate secretion"/>
    <property type="evidence" value="ECO:0007669"/>
    <property type="project" value="InterPro"/>
</dbReference>
<dbReference type="GO" id="GO:0005198">
    <property type="term" value="F:structural molecule activity"/>
    <property type="evidence" value="ECO:0007669"/>
    <property type="project" value="InterPro"/>
</dbReference>
<accession>A0A2U7PV36</accession>
<proteinExistence type="predicted"/>
<feature type="domain" description="Phospholipase A2-like" evidence="2">
    <location>
        <begin position="17"/>
        <end position="80"/>
    </location>
</feature>
<dbReference type="Pfam" id="PF08398">
    <property type="entry name" value="Phospholip_A2_4"/>
    <property type="match status" value="1"/>
</dbReference>
<dbReference type="InterPro" id="IPR036444">
    <property type="entry name" value="PLipase_A2_dom_sf"/>
</dbReference>
<dbReference type="GO" id="GO:0004623">
    <property type="term" value="F:phospholipase A2 activity"/>
    <property type="evidence" value="ECO:0007669"/>
    <property type="project" value="InterPro"/>
</dbReference>
<reference evidence="3" key="1">
    <citation type="submission" date="2016-10" db="EMBL/GenBank/DDBJ databases">
        <title>Deep sequencing reveals no adventitious viruses in Sf-rhabdovirus-negative Sf-RVN cells.</title>
        <authorList>
            <person name="Geisler C."/>
            <person name="Jarvis D.L."/>
        </authorList>
    </citation>
    <scope>NUCLEOTIDE SEQUENCE</scope>
    <source>
        <tissue evidence="3">Ovaries</tissue>
    </source>
</reference>
<organism evidence="3">
    <name type="scientific">Spodoptera frugiperda</name>
    <name type="common">Fall armyworm</name>
    <dbReference type="NCBI Taxonomy" id="7108"/>
    <lineage>
        <taxon>Eukaryota</taxon>
        <taxon>Metazoa</taxon>
        <taxon>Ecdysozoa</taxon>
        <taxon>Arthropoda</taxon>
        <taxon>Hexapoda</taxon>
        <taxon>Insecta</taxon>
        <taxon>Pterygota</taxon>
        <taxon>Neoptera</taxon>
        <taxon>Endopterygota</taxon>
        <taxon>Lepidoptera</taxon>
        <taxon>Glossata</taxon>
        <taxon>Ditrysia</taxon>
        <taxon>Noctuoidea</taxon>
        <taxon>Noctuidae</taxon>
        <taxon>Amphipyrinae</taxon>
        <taxon>Spodoptera</taxon>
    </lineage>
</organism>
<dbReference type="AlphaFoldDB" id="A0A2U7PV36"/>
<feature type="coiled-coil region" evidence="1">
    <location>
        <begin position="191"/>
        <end position="218"/>
    </location>
</feature>
<dbReference type="Gene3D" id="1.20.90.10">
    <property type="entry name" value="Phospholipase A2 domain"/>
    <property type="match status" value="1"/>
</dbReference>
<protein>
    <submittedName>
        <fullName evidence="3">CAP</fullName>
    </submittedName>
</protein>
<dbReference type="EMBL" id="KY042018">
    <property type="protein sequence ID" value="AUH25524.1"/>
    <property type="molecule type" value="Genomic_DNA"/>
</dbReference>
<evidence type="ECO:0000256" key="1">
    <source>
        <dbReference type="SAM" id="Coils"/>
    </source>
</evidence>
<sequence length="242" mass="26588">MQGGGLVNNIIENLPFELHLPGYNYCGPGTKLQKRLLRGDRGINKLDEACMHHDIAYANHTDLSHRHKADLQLMNMAKQRLKSKDAGKGEKLSSWLVSKVMKAKLKSGAGVKTFKHFVSKIKSKLKKIKHKDSKALITAAYLAAKKIFPKIQKIRVPRVIPIPKTGGILPLIPIFAGLSALGTLAGGAAGIAKTVNDYKAAQQNLRETERHNKTMEALALGKGLYIKPHKNGKGLFIDHPKN</sequence>
<name>A0A2U7PV36_SPOFR</name>